<dbReference type="AlphaFoldDB" id="A0AA96UZ20"/>
<protein>
    <submittedName>
        <fullName evidence="3">Uncharacterized protein</fullName>
    </submittedName>
</protein>
<keyword evidence="4" id="KW-1185">Reference proteome</keyword>
<dbReference type="InterPro" id="IPR055925">
    <property type="entry name" value="DUF7502"/>
</dbReference>
<dbReference type="Pfam" id="PF24334">
    <property type="entry name" value="DUF7502"/>
    <property type="match status" value="1"/>
</dbReference>
<feature type="transmembrane region" description="Helical" evidence="2">
    <location>
        <begin position="164"/>
        <end position="186"/>
    </location>
</feature>
<evidence type="ECO:0000313" key="4">
    <source>
        <dbReference type="Proteomes" id="UP001302978"/>
    </source>
</evidence>
<evidence type="ECO:0000256" key="2">
    <source>
        <dbReference type="SAM" id="Phobius"/>
    </source>
</evidence>
<gene>
    <name evidence="3" type="ORF">MmiHf6_06120</name>
</gene>
<keyword evidence="2" id="KW-0472">Membrane</keyword>
<feature type="region of interest" description="Disordered" evidence="1">
    <location>
        <begin position="201"/>
        <end position="271"/>
    </location>
</feature>
<sequence>MDLEIFTRKMDSVIRRYRTIYDLLEFLAIALIILLIAVYFNLDEVFKLIPWTEPYVGLSPDIPLFTINYETIFLFFIVCLFSLLILEVIDRSRGRIYKLLKRTPPKRQKSQDLVEETYPELKDRLKTAYDNRDSDNFIAAELRTSVAQDIEGVASTDLIDKKRVAYSLGAIIVAGLFLTAIFFTGYTSSFSPGDVWDRFPNGSITQPPVDENTSSNNSSSIPTEAPPISSSPGVDIDVTLPPGAGMGPGDMLEGSESNFTPSQPYAPESLSSQHFYDTLPAGYEDVIKEYFKKLAENS</sequence>
<feature type="transmembrane region" description="Helical" evidence="2">
    <location>
        <begin position="62"/>
        <end position="86"/>
    </location>
</feature>
<keyword evidence="2" id="KW-0812">Transmembrane</keyword>
<feature type="compositionally biased region" description="Polar residues" evidence="1">
    <location>
        <begin position="255"/>
        <end position="271"/>
    </location>
</feature>
<accession>A0AA96UZ20</accession>
<organism evidence="3 4">
    <name type="scientific">Methanimicrococcus hongohii</name>
    <dbReference type="NCBI Taxonomy" id="3028295"/>
    <lineage>
        <taxon>Archaea</taxon>
        <taxon>Methanobacteriati</taxon>
        <taxon>Methanobacteriota</taxon>
        <taxon>Stenosarchaea group</taxon>
        <taxon>Methanomicrobia</taxon>
        <taxon>Methanosarcinales</taxon>
        <taxon>Methanosarcinaceae</taxon>
        <taxon>Methanimicrococcus</taxon>
    </lineage>
</organism>
<dbReference type="Proteomes" id="UP001302978">
    <property type="component" value="Chromosome"/>
</dbReference>
<proteinExistence type="predicted"/>
<reference evidence="3 4" key="1">
    <citation type="submission" date="2023-07" db="EMBL/GenBank/DDBJ databases">
        <title>Closed genoem sequence of Methanomicrococcus sp. Hf6.</title>
        <authorList>
            <person name="Poehlein A."/>
            <person name="Protasov E."/>
            <person name="Platt K."/>
            <person name="Reeh H."/>
            <person name="Daniel R."/>
            <person name="Brune A."/>
        </authorList>
    </citation>
    <scope>NUCLEOTIDE SEQUENCE [LARGE SCALE GENOMIC DNA]</scope>
    <source>
        <strain evidence="3 4">Hf6</strain>
    </source>
</reference>
<dbReference type="RefSeq" id="WP_316558321.1">
    <property type="nucleotide sequence ID" value="NZ_CP131059.1"/>
</dbReference>
<evidence type="ECO:0000313" key="3">
    <source>
        <dbReference type="EMBL" id="WNY23307.1"/>
    </source>
</evidence>
<dbReference type="KEGG" id="mehf:MmiHf6_06120"/>
<keyword evidence="2" id="KW-1133">Transmembrane helix</keyword>
<dbReference type="EMBL" id="CP131059">
    <property type="protein sequence ID" value="WNY23307.1"/>
    <property type="molecule type" value="Genomic_DNA"/>
</dbReference>
<dbReference type="GeneID" id="85195115"/>
<feature type="transmembrane region" description="Helical" evidence="2">
    <location>
        <begin position="20"/>
        <end position="42"/>
    </location>
</feature>
<evidence type="ECO:0000256" key="1">
    <source>
        <dbReference type="SAM" id="MobiDB-lite"/>
    </source>
</evidence>
<name>A0AA96UZ20_9EURY</name>